<feature type="transmembrane region" description="Helical" evidence="1">
    <location>
        <begin position="31"/>
        <end position="52"/>
    </location>
</feature>
<accession>A0A2U1JLJ4</accession>
<reference evidence="2 3" key="1">
    <citation type="submission" date="2018-04" db="EMBL/GenBank/DDBJ databases">
        <title>Flavobacterium sp. nov., isolated from glacier ice.</title>
        <authorList>
            <person name="Liu Q."/>
            <person name="Xin Y.-H."/>
        </authorList>
    </citation>
    <scope>NUCLEOTIDE SEQUENCE [LARGE SCALE GENOMIC DNA]</scope>
    <source>
        <strain evidence="2 3">LB2P30</strain>
    </source>
</reference>
<keyword evidence="3" id="KW-1185">Reference proteome</keyword>
<dbReference type="RefSeq" id="WP_116764645.1">
    <property type="nucleotide sequence ID" value="NZ_QCZH01000029.1"/>
</dbReference>
<keyword evidence="1" id="KW-1133">Transmembrane helix</keyword>
<dbReference type="EMBL" id="QCZH01000029">
    <property type="protein sequence ID" value="PWA06037.1"/>
    <property type="molecule type" value="Genomic_DNA"/>
</dbReference>
<feature type="transmembrane region" description="Helical" evidence="1">
    <location>
        <begin position="178"/>
        <end position="197"/>
    </location>
</feature>
<evidence type="ECO:0000313" key="2">
    <source>
        <dbReference type="EMBL" id="PWA06037.1"/>
    </source>
</evidence>
<dbReference type="Proteomes" id="UP000245618">
    <property type="component" value="Unassembled WGS sequence"/>
</dbReference>
<name>A0A2U1JLJ4_9FLAO</name>
<keyword evidence="1" id="KW-0812">Transmembrane</keyword>
<dbReference type="AlphaFoldDB" id="A0A2U1JLJ4"/>
<feature type="transmembrane region" description="Helical" evidence="1">
    <location>
        <begin position="111"/>
        <end position="133"/>
    </location>
</feature>
<evidence type="ECO:0000256" key="1">
    <source>
        <dbReference type="SAM" id="Phobius"/>
    </source>
</evidence>
<feature type="transmembrane region" description="Helical" evidence="1">
    <location>
        <begin position="145"/>
        <end position="166"/>
    </location>
</feature>
<proteinExistence type="predicted"/>
<dbReference type="OrthoDB" id="1253476at2"/>
<keyword evidence="1" id="KW-0472">Membrane</keyword>
<evidence type="ECO:0000313" key="3">
    <source>
        <dbReference type="Proteomes" id="UP000245618"/>
    </source>
</evidence>
<feature type="transmembrane region" description="Helical" evidence="1">
    <location>
        <begin position="6"/>
        <end position="24"/>
    </location>
</feature>
<evidence type="ECO:0008006" key="4">
    <source>
        <dbReference type="Google" id="ProtNLM"/>
    </source>
</evidence>
<comment type="caution">
    <text evidence="2">The sequence shown here is derived from an EMBL/GenBank/DDBJ whole genome shotgun (WGS) entry which is preliminary data.</text>
</comment>
<protein>
    <recommendedName>
        <fullName evidence="4">YhhN-like protein</fullName>
    </recommendedName>
</protein>
<feature type="transmembrane region" description="Helical" evidence="1">
    <location>
        <begin position="64"/>
        <end position="81"/>
    </location>
</feature>
<feature type="transmembrane region" description="Helical" evidence="1">
    <location>
        <begin position="88"/>
        <end position="105"/>
    </location>
</feature>
<sequence>MLKLFVNVGYVILLVNLIIFFIGFSKHGKAYMIFTWYLGMIFIIQMVSKIMIEFHFQNLFTTHFYFIGQLVLLSFFYLAILKEDYQKRIVRIGLVLVLLALAIQYGNDTSLFFRFNLFEIFITSFLLIIYATFHLYNMLNGKKEFYYINIGIITYLFGSSILYLVGNLTTVLSPKMSLTTWILNAFLYIIYQVLILIEWKKSYYKTSIQ</sequence>
<gene>
    <name evidence="2" type="ORF">DB891_16315</name>
</gene>
<organism evidence="2 3">
    <name type="scientific">Flavobacterium laiguense</name>
    <dbReference type="NCBI Taxonomy" id="2169409"/>
    <lineage>
        <taxon>Bacteria</taxon>
        <taxon>Pseudomonadati</taxon>
        <taxon>Bacteroidota</taxon>
        <taxon>Flavobacteriia</taxon>
        <taxon>Flavobacteriales</taxon>
        <taxon>Flavobacteriaceae</taxon>
        <taxon>Flavobacterium</taxon>
    </lineage>
</organism>